<gene>
    <name evidence="3" type="ORF">KPL78_20715</name>
</gene>
<dbReference type="SUPFAM" id="SSF52172">
    <property type="entry name" value="CheY-like"/>
    <property type="match status" value="1"/>
</dbReference>
<dbReference type="EMBL" id="JAHYBZ010000007">
    <property type="protein sequence ID" value="MBW6400296.1"/>
    <property type="molecule type" value="Genomic_DNA"/>
</dbReference>
<dbReference type="InterPro" id="IPR011006">
    <property type="entry name" value="CheY-like_superfamily"/>
</dbReference>
<evidence type="ECO:0000313" key="4">
    <source>
        <dbReference type="Proteomes" id="UP001196565"/>
    </source>
</evidence>
<keyword evidence="4" id="KW-1185">Reference proteome</keyword>
<feature type="domain" description="Response regulatory" evidence="2">
    <location>
        <begin position="13"/>
        <end position="130"/>
    </location>
</feature>
<organism evidence="3 4">
    <name type="scientific">Roseomonas alba</name>
    <dbReference type="NCBI Taxonomy" id="2846776"/>
    <lineage>
        <taxon>Bacteria</taxon>
        <taxon>Pseudomonadati</taxon>
        <taxon>Pseudomonadota</taxon>
        <taxon>Alphaproteobacteria</taxon>
        <taxon>Acetobacterales</taxon>
        <taxon>Roseomonadaceae</taxon>
        <taxon>Roseomonas</taxon>
    </lineage>
</organism>
<dbReference type="PROSITE" id="PS50110">
    <property type="entry name" value="RESPONSE_REGULATORY"/>
    <property type="match status" value="1"/>
</dbReference>
<comment type="caution">
    <text evidence="3">The sequence shown here is derived from an EMBL/GenBank/DDBJ whole genome shotgun (WGS) entry which is preliminary data.</text>
</comment>
<comment type="caution">
    <text evidence="1">Lacks conserved residue(s) required for the propagation of feature annotation.</text>
</comment>
<dbReference type="RefSeq" id="WP_219764889.1">
    <property type="nucleotide sequence ID" value="NZ_JAHYBZ010000007.1"/>
</dbReference>
<dbReference type="Proteomes" id="UP001196565">
    <property type="component" value="Unassembled WGS sequence"/>
</dbReference>
<proteinExistence type="predicted"/>
<dbReference type="Gene3D" id="3.40.50.2300">
    <property type="match status" value="1"/>
</dbReference>
<accession>A0ABS7ADC1</accession>
<evidence type="ECO:0000256" key="1">
    <source>
        <dbReference type="PROSITE-ProRule" id="PRU00169"/>
    </source>
</evidence>
<dbReference type="InterPro" id="IPR001789">
    <property type="entry name" value="Sig_transdc_resp-reg_receiver"/>
</dbReference>
<name>A0ABS7ADC1_9PROT</name>
<protein>
    <recommendedName>
        <fullName evidence="2">Response regulatory domain-containing protein</fullName>
    </recommendedName>
</protein>
<evidence type="ECO:0000259" key="2">
    <source>
        <dbReference type="PROSITE" id="PS50110"/>
    </source>
</evidence>
<evidence type="ECO:0000313" key="3">
    <source>
        <dbReference type="EMBL" id="MBW6400296.1"/>
    </source>
</evidence>
<sequence>MSESEPEAPVRLQVLLVDPMASSRVVTLTMLEELGHMVFPVSDWDTAEDILLREDVEAVMLAFTGDGFDGPDAAGRLRDRLPPQADLPLVGTTDGLRRGEEDEAMEAGFDILLVRPFTPEELAAALAQARKMRTPPPVLDAEVRASLRKDHGPAALEALEDAAMEVPSGRLVPLFRDGGKAEDYAAAGAAVAEAMDRIGAIAAAAAARRMAENAEEGRRFLFPLLSAVVAARVALRKDRFSAAAADPIWAASDTPSSGESP</sequence>
<reference evidence="3 4" key="1">
    <citation type="submission" date="2021-07" db="EMBL/GenBank/DDBJ databases">
        <authorList>
            <person name="So Y."/>
        </authorList>
    </citation>
    <scope>NUCLEOTIDE SEQUENCE [LARGE SCALE GENOMIC DNA]</scope>
    <source>
        <strain evidence="3 4">HJA6</strain>
    </source>
</reference>